<accession>A0A4U8W4W9</accession>
<reference evidence="2 3" key="1">
    <citation type="submission" date="2019-02" db="EMBL/GenBank/DDBJ databases">
        <authorList>
            <consortium name="Pathogen Informatics"/>
        </authorList>
    </citation>
    <scope>NUCLEOTIDE SEQUENCE [LARGE SCALE GENOMIC DNA]</scope>
    <source>
        <strain evidence="2 3">3012STDY6756504</strain>
    </source>
</reference>
<evidence type="ECO:0000313" key="2">
    <source>
        <dbReference type="EMBL" id="VFB00256.1"/>
    </source>
</evidence>
<gene>
    <name evidence="2" type="ORF">NCTC10797_04050</name>
</gene>
<organism evidence="2 3">
    <name type="scientific">Nocardia cyriacigeorgica</name>
    <dbReference type="NCBI Taxonomy" id="135487"/>
    <lineage>
        <taxon>Bacteria</taxon>
        <taxon>Bacillati</taxon>
        <taxon>Actinomycetota</taxon>
        <taxon>Actinomycetes</taxon>
        <taxon>Mycobacteriales</taxon>
        <taxon>Nocardiaceae</taxon>
        <taxon>Nocardia</taxon>
    </lineage>
</organism>
<dbReference type="EMBL" id="LR215973">
    <property type="protein sequence ID" value="VFB00256.1"/>
    <property type="molecule type" value="Genomic_DNA"/>
</dbReference>
<protein>
    <submittedName>
        <fullName evidence="2">Uncharacterized protein</fullName>
    </submittedName>
</protein>
<sequence length="405" mass="40601">MKPISDPAMVTVLAEPLRRLRSGLGSGAPAPDQQVLGALTTASATADATESTQTRGLHALESSWSGQAADTAVPVIRTTRSEIGAVADRGPQYAALLSDAHSTSSRAAREVDVIIDDFRRDARAILDTATSAPETDAVIDRAAQAIREALGVVNTAQGEMDGHRQRLRDMGPMTMTTPQGVLTTPGTTIPGTTTTVPGTVPGQPMDPALVMQLQLQQQLVAAGVQLGTTAIDAGVELGTKIIDRIADVGLKVVDTVGAQAGSAIEQALNPGKADDAETGPASTSPAGTPGNPVPPKAFDFGGGPAPKPETAPSAPGAAMAAPPPPPPRSIPADPKPSDNGGGGGPFAAPPPAPGGHHGGMVIPPGTGQGGGDQERKPRPGQLGVTVPAALPTMVTAPAIGADDDR</sequence>
<evidence type="ECO:0000256" key="1">
    <source>
        <dbReference type="SAM" id="MobiDB-lite"/>
    </source>
</evidence>
<dbReference type="AlphaFoldDB" id="A0A4U8W4W9"/>
<feature type="region of interest" description="Disordered" evidence="1">
    <location>
        <begin position="266"/>
        <end position="405"/>
    </location>
</feature>
<dbReference type="Proteomes" id="UP000290439">
    <property type="component" value="Chromosome"/>
</dbReference>
<evidence type="ECO:0000313" key="3">
    <source>
        <dbReference type="Proteomes" id="UP000290439"/>
    </source>
</evidence>
<dbReference type="RefSeq" id="WP_130918176.1">
    <property type="nucleotide sequence ID" value="NZ_JADLPI010000001.1"/>
</dbReference>
<name>A0A4U8W4W9_9NOCA</name>
<proteinExistence type="predicted"/>
<feature type="compositionally biased region" description="Low complexity" evidence="1">
    <location>
        <begin position="311"/>
        <end position="320"/>
    </location>
</feature>